<dbReference type="PANTHER" id="PTHR43267">
    <property type="entry name" value="TRNA THREONYLCARBAMOYLADENOSINE DEHYDRATASE"/>
    <property type="match status" value="1"/>
</dbReference>
<dbReference type="GO" id="GO:0005741">
    <property type="term" value="C:mitochondrial outer membrane"/>
    <property type="evidence" value="ECO:0007669"/>
    <property type="project" value="UniProtKB-SubCell"/>
</dbReference>
<comment type="subcellular location">
    <subcellularLocation>
        <location evidence="1">Mitochondrion outer membrane</location>
        <topology evidence="1">Multi-pass membrane protein</topology>
    </subcellularLocation>
</comment>
<gene>
    <name evidence="13" type="ORF">SOCG_02175</name>
</gene>
<evidence type="ECO:0000256" key="3">
    <source>
        <dbReference type="ARBA" id="ARBA00022598"/>
    </source>
</evidence>
<keyword evidence="5" id="KW-0547">Nucleotide-binding</keyword>
<dbReference type="eggNOG" id="KOG2018">
    <property type="taxonomic scope" value="Eukaryota"/>
</dbReference>
<accession>S9Q4Y2</accession>
<proteinExistence type="inferred from homology"/>
<reference evidence="13 14" key="1">
    <citation type="journal article" date="2011" name="Science">
        <title>Comparative functional genomics of the fission yeasts.</title>
        <authorList>
            <person name="Rhind N."/>
            <person name="Chen Z."/>
            <person name="Yassour M."/>
            <person name="Thompson D.A."/>
            <person name="Haas B.J."/>
            <person name="Habib N."/>
            <person name="Wapinski I."/>
            <person name="Roy S."/>
            <person name="Lin M.F."/>
            <person name="Heiman D.I."/>
            <person name="Young S.K."/>
            <person name="Furuya K."/>
            <person name="Guo Y."/>
            <person name="Pidoux A."/>
            <person name="Chen H.M."/>
            <person name="Robbertse B."/>
            <person name="Goldberg J.M."/>
            <person name="Aoki K."/>
            <person name="Bayne E.H."/>
            <person name="Berlin A.M."/>
            <person name="Desjardins C.A."/>
            <person name="Dobbs E."/>
            <person name="Dukaj L."/>
            <person name="Fan L."/>
            <person name="FitzGerald M.G."/>
            <person name="French C."/>
            <person name="Gujja S."/>
            <person name="Hansen K."/>
            <person name="Keifenheim D."/>
            <person name="Levin J.Z."/>
            <person name="Mosher R.A."/>
            <person name="Mueller C.A."/>
            <person name="Pfiffner J."/>
            <person name="Priest M."/>
            <person name="Russ C."/>
            <person name="Smialowska A."/>
            <person name="Swoboda P."/>
            <person name="Sykes S.M."/>
            <person name="Vaughn M."/>
            <person name="Vengrova S."/>
            <person name="Yoder R."/>
            <person name="Zeng Q."/>
            <person name="Allshire R."/>
            <person name="Baulcombe D."/>
            <person name="Birren B.W."/>
            <person name="Brown W."/>
            <person name="Ekwall K."/>
            <person name="Kellis M."/>
            <person name="Leatherwood J."/>
            <person name="Levin H."/>
            <person name="Margalit H."/>
            <person name="Martienssen R."/>
            <person name="Nieduszynski C.A."/>
            <person name="Spatafora J.W."/>
            <person name="Friedman N."/>
            <person name="Dalgaard J.Z."/>
            <person name="Baumann P."/>
            <person name="Niki H."/>
            <person name="Regev A."/>
            <person name="Nusbaum C."/>
        </authorList>
    </citation>
    <scope>NUCLEOTIDE SEQUENCE [LARGE SCALE GENOMIC DNA]</scope>
    <source>
        <strain evidence="14">yFS286</strain>
    </source>
</reference>
<name>S9Q4Y2_SCHOY</name>
<dbReference type="EMBL" id="KE503206">
    <property type="protein sequence ID" value="EPX74693.1"/>
    <property type="molecule type" value="Genomic_DNA"/>
</dbReference>
<organism evidence="13 14">
    <name type="scientific">Schizosaccharomyces octosporus (strain yFS286)</name>
    <name type="common">Fission yeast</name>
    <name type="synonym">Octosporomyces octosporus</name>
    <dbReference type="NCBI Taxonomy" id="483514"/>
    <lineage>
        <taxon>Eukaryota</taxon>
        <taxon>Fungi</taxon>
        <taxon>Dikarya</taxon>
        <taxon>Ascomycota</taxon>
        <taxon>Taphrinomycotina</taxon>
        <taxon>Schizosaccharomycetes</taxon>
        <taxon>Schizosaccharomycetales</taxon>
        <taxon>Schizosaccharomycetaceae</taxon>
        <taxon>Schizosaccharomyces</taxon>
    </lineage>
</organism>
<dbReference type="OrthoDB" id="10265862at2759"/>
<keyword evidence="14" id="KW-1185">Reference proteome</keyword>
<keyword evidence="9" id="KW-0496">Mitochondrion</keyword>
<keyword evidence="10" id="KW-0472">Membrane</keyword>
<comment type="function">
    <text evidence="11">Catalyzes the ATP-dependent dehydration of threonylcarbamoyladenosine at position 37 (t(6)A37) to form cyclic t(6)A37 (ct(6)A37) in tRNAs that read codons beginning with adenine.</text>
</comment>
<dbReference type="GO" id="GO:0061504">
    <property type="term" value="P:cyclic threonylcarbamoyladenosine biosynthetic process"/>
    <property type="evidence" value="ECO:0007669"/>
    <property type="project" value="TreeGrafter"/>
</dbReference>
<evidence type="ECO:0000256" key="11">
    <source>
        <dbReference type="ARBA" id="ARBA00060084"/>
    </source>
</evidence>
<dbReference type="VEuPathDB" id="FungiDB:SOCG_02175"/>
<dbReference type="InterPro" id="IPR045886">
    <property type="entry name" value="ThiF/MoeB/HesA"/>
</dbReference>
<evidence type="ECO:0000313" key="13">
    <source>
        <dbReference type="EMBL" id="EPX74693.1"/>
    </source>
</evidence>
<dbReference type="CDD" id="cd00755">
    <property type="entry name" value="YgdL_like"/>
    <property type="match status" value="1"/>
</dbReference>
<dbReference type="AlphaFoldDB" id="S9Q4Y2"/>
<dbReference type="SUPFAM" id="SSF69572">
    <property type="entry name" value="Activating enzymes of the ubiquitin-like proteins"/>
    <property type="match status" value="1"/>
</dbReference>
<keyword evidence="3" id="KW-0436">Ligase</keyword>
<evidence type="ECO:0000259" key="12">
    <source>
        <dbReference type="Pfam" id="PF00899"/>
    </source>
</evidence>
<evidence type="ECO:0000256" key="5">
    <source>
        <dbReference type="ARBA" id="ARBA00022741"/>
    </source>
</evidence>
<evidence type="ECO:0000256" key="1">
    <source>
        <dbReference type="ARBA" id="ARBA00004374"/>
    </source>
</evidence>
<comment type="similarity">
    <text evidence="2">Belongs to the HesA/MoeB/ThiF family.</text>
</comment>
<protein>
    <submittedName>
        <fullName evidence="13">Moeb/ThiF domain-containing protein</fullName>
    </submittedName>
</protein>
<dbReference type="Proteomes" id="UP000016088">
    <property type="component" value="Unassembled WGS sequence"/>
</dbReference>
<evidence type="ECO:0000256" key="10">
    <source>
        <dbReference type="ARBA" id="ARBA00023136"/>
    </source>
</evidence>
<dbReference type="RefSeq" id="XP_013016123.1">
    <property type="nucleotide sequence ID" value="XM_013160669.1"/>
</dbReference>
<dbReference type="HOGENOM" id="CLU_013325_9_3_1"/>
<evidence type="ECO:0000256" key="2">
    <source>
        <dbReference type="ARBA" id="ARBA00009919"/>
    </source>
</evidence>
<evidence type="ECO:0000256" key="7">
    <source>
        <dbReference type="ARBA" id="ARBA00022840"/>
    </source>
</evidence>
<dbReference type="Gene3D" id="3.40.50.720">
    <property type="entry name" value="NAD(P)-binding Rossmann-like Domain"/>
    <property type="match status" value="1"/>
</dbReference>
<dbReference type="PANTHER" id="PTHR43267:SF2">
    <property type="entry name" value="TRNA THREONYLCARBAMOYLADENOSINE DEHYDRATASE 1-RELATED"/>
    <property type="match status" value="1"/>
</dbReference>
<dbReference type="GO" id="GO:0016887">
    <property type="term" value="F:ATP hydrolysis activity"/>
    <property type="evidence" value="ECO:0007669"/>
    <property type="project" value="UniProtKB-ARBA"/>
</dbReference>
<evidence type="ECO:0000256" key="8">
    <source>
        <dbReference type="ARBA" id="ARBA00022989"/>
    </source>
</evidence>
<evidence type="ECO:0000256" key="4">
    <source>
        <dbReference type="ARBA" id="ARBA00022692"/>
    </source>
</evidence>
<dbReference type="GeneID" id="25031153"/>
<feature type="domain" description="THIF-type NAD/FAD binding fold" evidence="12">
    <location>
        <begin position="99"/>
        <end position="376"/>
    </location>
</feature>
<dbReference type="GO" id="GO:0008641">
    <property type="term" value="F:ubiquitin-like modifier activating enzyme activity"/>
    <property type="evidence" value="ECO:0007669"/>
    <property type="project" value="InterPro"/>
</dbReference>
<evidence type="ECO:0000256" key="9">
    <source>
        <dbReference type="ARBA" id="ARBA00023128"/>
    </source>
</evidence>
<evidence type="ECO:0000313" key="14">
    <source>
        <dbReference type="Proteomes" id="UP000016088"/>
    </source>
</evidence>
<sequence>MSLTNPSCYNKDFMTCTGIFAQNQNGGLEASIMGDVKIVLDRRIFVSYYSCSNSRDSGKSIELSPSGALLDDEENIRESQIETDSKIPYDEDLIREQLARNYAFFGEEGMANLRNSFVVVVGCGGVGSWATVMLARSGVQKIRIIDFDQVSLSSLNRHAIANLEDVGTPKTLALKRAIKRFAPWVEIEACNTLFNPESADELLSGSPSFVIDAIDNIQTKVDLLAYCYYNQIQVIASTGSSCKSDPTRMNIADISATSEDPLSRATRRRLRLKGVMEGIPVAFSSEKPDPRKATLLPLAEEEFEKGDVDQLSALPEFRTRILPVIGPMPGIFGLTLATHVLTRIAKYPMDPISTQVRPRLYEEAVKRLHAEARNANVRLDKTFNASEMSYIIEEVYCGRSALLPHETQKVSVVRWNPHLPFDHTNLVAMTRDEARKHETTVLDAQVDPSTVYPKEVIDVVNKFLHRLKVWKMLY</sequence>
<keyword evidence="4" id="KW-0812">Transmembrane</keyword>
<dbReference type="FunFam" id="3.40.50.720:FF:000125">
    <property type="entry name" value="tRNA threonylcarbamoyladenosine dehydratase 2-like"/>
    <property type="match status" value="1"/>
</dbReference>
<keyword evidence="6" id="KW-1000">Mitochondrion outer membrane</keyword>
<dbReference type="GO" id="GO:0005524">
    <property type="term" value="F:ATP binding"/>
    <property type="evidence" value="ECO:0007669"/>
    <property type="project" value="UniProtKB-KW"/>
</dbReference>
<dbReference type="Pfam" id="PF00899">
    <property type="entry name" value="ThiF"/>
    <property type="match status" value="1"/>
</dbReference>
<dbReference type="OMA" id="ISYTMYD"/>
<dbReference type="GO" id="GO:0061503">
    <property type="term" value="F:tRNA threonylcarbamoyladenosine dehydratase"/>
    <property type="evidence" value="ECO:0007669"/>
    <property type="project" value="TreeGrafter"/>
</dbReference>
<evidence type="ECO:0000256" key="6">
    <source>
        <dbReference type="ARBA" id="ARBA00022787"/>
    </source>
</evidence>
<dbReference type="InterPro" id="IPR035985">
    <property type="entry name" value="Ubiquitin-activating_enz"/>
</dbReference>
<keyword evidence="8" id="KW-1133">Transmembrane helix</keyword>
<dbReference type="InterPro" id="IPR000594">
    <property type="entry name" value="ThiF_NAD_FAD-bd"/>
</dbReference>
<keyword evidence="7" id="KW-0067">ATP-binding</keyword>